<dbReference type="OrthoDB" id="116316at2759"/>
<gene>
    <name evidence="1" type="ORF">ILUMI_08724</name>
</gene>
<proteinExistence type="predicted"/>
<comment type="caution">
    <text evidence="1">The sequence shown here is derived from an EMBL/GenBank/DDBJ whole genome shotgun (WGS) entry which is preliminary data.</text>
</comment>
<name>A0A8K0GAD3_IGNLU</name>
<protein>
    <recommendedName>
        <fullName evidence="3">Retrotransposon Copia-like N-terminal domain-containing protein</fullName>
    </recommendedName>
</protein>
<evidence type="ECO:0000313" key="1">
    <source>
        <dbReference type="EMBL" id="KAF2897450.1"/>
    </source>
</evidence>
<accession>A0A8K0GAD3</accession>
<dbReference type="AlphaFoldDB" id="A0A8K0GAD3"/>
<dbReference type="Proteomes" id="UP000801492">
    <property type="component" value="Unassembled WGS sequence"/>
</dbReference>
<evidence type="ECO:0000313" key="2">
    <source>
        <dbReference type="Proteomes" id="UP000801492"/>
    </source>
</evidence>
<evidence type="ECO:0008006" key="3">
    <source>
        <dbReference type="Google" id="ProtNLM"/>
    </source>
</evidence>
<organism evidence="1 2">
    <name type="scientific">Ignelater luminosus</name>
    <name type="common">Cucubano</name>
    <name type="synonym">Pyrophorus luminosus</name>
    <dbReference type="NCBI Taxonomy" id="2038154"/>
    <lineage>
        <taxon>Eukaryota</taxon>
        <taxon>Metazoa</taxon>
        <taxon>Ecdysozoa</taxon>
        <taxon>Arthropoda</taxon>
        <taxon>Hexapoda</taxon>
        <taxon>Insecta</taxon>
        <taxon>Pterygota</taxon>
        <taxon>Neoptera</taxon>
        <taxon>Endopterygota</taxon>
        <taxon>Coleoptera</taxon>
        <taxon>Polyphaga</taxon>
        <taxon>Elateriformia</taxon>
        <taxon>Elateroidea</taxon>
        <taxon>Elateridae</taxon>
        <taxon>Agrypninae</taxon>
        <taxon>Pyrophorini</taxon>
        <taxon>Ignelater</taxon>
    </lineage>
</organism>
<sequence length="72" mass="8074">MTTTSILLPITVSSVPNIETLEGQSNYGSWRFAMTMRLMLEGVWSTIEGTLNETKRENDNRALAKICLTIKP</sequence>
<keyword evidence="2" id="KW-1185">Reference proteome</keyword>
<dbReference type="EMBL" id="VTPC01004148">
    <property type="protein sequence ID" value="KAF2897450.1"/>
    <property type="molecule type" value="Genomic_DNA"/>
</dbReference>
<reference evidence="1" key="1">
    <citation type="submission" date="2019-08" db="EMBL/GenBank/DDBJ databases">
        <title>The genome of the North American firefly Photinus pyralis.</title>
        <authorList>
            <consortium name="Photinus pyralis genome working group"/>
            <person name="Fallon T.R."/>
            <person name="Sander Lower S.E."/>
            <person name="Weng J.-K."/>
        </authorList>
    </citation>
    <scope>NUCLEOTIDE SEQUENCE</scope>
    <source>
        <strain evidence="1">TRF0915ILg1</strain>
        <tissue evidence="1">Whole body</tissue>
    </source>
</reference>